<keyword evidence="2" id="KW-0564">Palmitate</keyword>
<dbReference type="InterPro" id="IPR005552">
    <property type="entry name" value="Scramblase"/>
</dbReference>
<organism evidence="3 4">
    <name type="scientific">Teladorsagia circumcincta</name>
    <name type="common">Brown stomach worm</name>
    <name type="synonym">Ostertagia circumcincta</name>
    <dbReference type="NCBI Taxonomy" id="45464"/>
    <lineage>
        <taxon>Eukaryota</taxon>
        <taxon>Metazoa</taxon>
        <taxon>Ecdysozoa</taxon>
        <taxon>Nematoda</taxon>
        <taxon>Chromadorea</taxon>
        <taxon>Rhabditida</taxon>
        <taxon>Rhabditina</taxon>
        <taxon>Rhabditomorpha</taxon>
        <taxon>Strongyloidea</taxon>
        <taxon>Trichostrongylidae</taxon>
        <taxon>Teladorsagia</taxon>
    </lineage>
</organism>
<evidence type="ECO:0000313" key="4">
    <source>
        <dbReference type="Proteomes" id="UP000230423"/>
    </source>
</evidence>
<evidence type="ECO:0000256" key="1">
    <source>
        <dbReference type="ARBA" id="ARBA00005350"/>
    </source>
</evidence>
<evidence type="ECO:0000256" key="2">
    <source>
        <dbReference type="RuleBase" id="RU363116"/>
    </source>
</evidence>
<sequence>MTVPQPIAGVPPGLEYLTMVDQIVVHQLLEFREIILNYQTRNKYVLLNANGEQVCRYKS</sequence>
<comment type="similarity">
    <text evidence="1 2">Belongs to the phospholipid scramblase family.</text>
</comment>
<proteinExistence type="inferred from homology"/>
<reference evidence="3 4" key="1">
    <citation type="submission" date="2015-09" db="EMBL/GenBank/DDBJ databases">
        <title>Draft genome of the parasitic nematode Teladorsagia circumcincta isolate WARC Sus (inbred).</title>
        <authorList>
            <person name="Mitreva M."/>
        </authorList>
    </citation>
    <scope>NUCLEOTIDE SEQUENCE [LARGE SCALE GENOMIC DNA]</scope>
    <source>
        <strain evidence="3 4">S</strain>
    </source>
</reference>
<name>A0A2G9UL43_TELCI</name>
<dbReference type="PANTHER" id="PTHR23248">
    <property type="entry name" value="PHOSPHOLIPID SCRAMBLASE-RELATED"/>
    <property type="match status" value="1"/>
</dbReference>
<dbReference type="PANTHER" id="PTHR23248:SF63">
    <property type="entry name" value="PHOSPHOLIPID SCRAMBLASE"/>
    <property type="match status" value="1"/>
</dbReference>
<keyword evidence="4" id="KW-1185">Reference proteome</keyword>
<evidence type="ECO:0000313" key="3">
    <source>
        <dbReference type="EMBL" id="PIO70988.1"/>
    </source>
</evidence>
<dbReference type="AlphaFoldDB" id="A0A2G9UL43"/>
<dbReference type="GO" id="GO:0005886">
    <property type="term" value="C:plasma membrane"/>
    <property type="evidence" value="ECO:0007669"/>
    <property type="project" value="TreeGrafter"/>
</dbReference>
<keyword evidence="2" id="KW-0449">Lipoprotein</keyword>
<dbReference type="GO" id="GO:0017128">
    <property type="term" value="F:phospholipid scramblase activity"/>
    <property type="evidence" value="ECO:0007669"/>
    <property type="project" value="InterPro"/>
</dbReference>
<protein>
    <recommendedName>
        <fullName evidence="2">Phospholipid scramblase</fullName>
    </recommendedName>
</protein>
<comment type="cofactor">
    <cofactor evidence="2">
        <name>Ca(2+)</name>
        <dbReference type="ChEBI" id="CHEBI:29108"/>
    </cofactor>
</comment>
<gene>
    <name evidence="3" type="ORF">TELCIR_07132</name>
</gene>
<accession>A0A2G9UL43</accession>
<keyword evidence="2" id="KW-0106">Calcium</keyword>
<comment type="function">
    <text evidence="2">May mediate accelerated ATP-independent bidirectional transbilayer migration of phospholipids upon binding calcium ions that results in a loss of phospholipid asymmetry in the plasma membrane.</text>
</comment>
<dbReference type="Proteomes" id="UP000230423">
    <property type="component" value="Unassembled WGS sequence"/>
</dbReference>
<dbReference type="OrthoDB" id="5873252at2759"/>
<dbReference type="Pfam" id="PF03803">
    <property type="entry name" value="Scramblase"/>
    <property type="match status" value="1"/>
</dbReference>
<dbReference type="EMBL" id="KZ346094">
    <property type="protein sequence ID" value="PIO70988.1"/>
    <property type="molecule type" value="Genomic_DNA"/>
</dbReference>